<comment type="caution">
    <text evidence="2">The sequence shown here is derived from an EMBL/GenBank/DDBJ whole genome shotgun (WGS) entry which is preliminary data.</text>
</comment>
<feature type="region of interest" description="Disordered" evidence="1">
    <location>
        <begin position="1"/>
        <end position="29"/>
    </location>
</feature>
<name>A0AAV4J9V6_9GAST</name>
<accession>A0AAV4J9V6</accession>
<protein>
    <submittedName>
        <fullName evidence="2">Uncharacterized protein</fullName>
    </submittedName>
</protein>
<evidence type="ECO:0000256" key="1">
    <source>
        <dbReference type="SAM" id="MobiDB-lite"/>
    </source>
</evidence>
<proteinExistence type="predicted"/>
<gene>
    <name evidence="2" type="ORF">ElyMa_003259300</name>
</gene>
<dbReference type="EMBL" id="BMAT01006697">
    <property type="protein sequence ID" value="GFS18262.1"/>
    <property type="molecule type" value="Genomic_DNA"/>
</dbReference>
<reference evidence="2 3" key="1">
    <citation type="journal article" date="2021" name="Elife">
        <title>Chloroplast acquisition without the gene transfer in kleptoplastic sea slugs, Plakobranchus ocellatus.</title>
        <authorList>
            <person name="Maeda T."/>
            <person name="Takahashi S."/>
            <person name="Yoshida T."/>
            <person name="Shimamura S."/>
            <person name="Takaki Y."/>
            <person name="Nagai Y."/>
            <person name="Toyoda A."/>
            <person name="Suzuki Y."/>
            <person name="Arimoto A."/>
            <person name="Ishii H."/>
            <person name="Satoh N."/>
            <person name="Nishiyama T."/>
            <person name="Hasebe M."/>
            <person name="Maruyama T."/>
            <person name="Minagawa J."/>
            <person name="Obokata J."/>
            <person name="Shigenobu S."/>
        </authorList>
    </citation>
    <scope>NUCLEOTIDE SEQUENCE [LARGE SCALE GENOMIC DNA]</scope>
</reference>
<organism evidence="2 3">
    <name type="scientific">Elysia marginata</name>
    <dbReference type="NCBI Taxonomy" id="1093978"/>
    <lineage>
        <taxon>Eukaryota</taxon>
        <taxon>Metazoa</taxon>
        <taxon>Spiralia</taxon>
        <taxon>Lophotrochozoa</taxon>
        <taxon>Mollusca</taxon>
        <taxon>Gastropoda</taxon>
        <taxon>Heterobranchia</taxon>
        <taxon>Euthyneura</taxon>
        <taxon>Panpulmonata</taxon>
        <taxon>Sacoglossa</taxon>
        <taxon>Placobranchoidea</taxon>
        <taxon>Plakobranchidae</taxon>
        <taxon>Elysia</taxon>
    </lineage>
</organism>
<sequence length="115" mass="13215">MKPTKKNNNSNKKNNNNDNSISSSNNNNNTTKATTAVFIPWHPDALLLNPNKTLVTMATCVRLDDQNARYGSGRQTYGLHRVCFYWFTDKISLRFESKYNNIDTRCNSKERYTGT</sequence>
<dbReference type="AlphaFoldDB" id="A0AAV4J9V6"/>
<evidence type="ECO:0000313" key="2">
    <source>
        <dbReference type="EMBL" id="GFS18262.1"/>
    </source>
</evidence>
<keyword evidence="3" id="KW-1185">Reference proteome</keyword>
<dbReference type="Proteomes" id="UP000762676">
    <property type="component" value="Unassembled WGS sequence"/>
</dbReference>
<evidence type="ECO:0000313" key="3">
    <source>
        <dbReference type="Proteomes" id="UP000762676"/>
    </source>
</evidence>